<proteinExistence type="predicted"/>
<name>A0ABQ9Y9W7_9EUKA</name>
<evidence type="ECO:0000313" key="3">
    <source>
        <dbReference type="Proteomes" id="UP001281761"/>
    </source>
</evidence>
<accession>A0ABQ9Y9W7</accession>
<dbReference type="Proteomes" id="UP001281761">
    <property type="component" value="Unassembled WGS sequence"/>
</dbReference>
<organism evidence="2 3">
    <name type="scientific">Blattamonas nauphoetae</name>
    <dbReference type="NCBI Taxonomy" id="2049346"/>
    <lineage>
        <taxon>Eukaryota</taxon>
        <taxon>Metamonada</taxon>
        <taxon>Preaxostyla</taxon>
        <taxon>Oxymonadida</taxon>
        <taxon>Blattamonas</taxon>
    </lineage>
</organism>
<keyword evidence="3" id="KW-1185">Reference proteome</keyword>
<feature type="compositionally biased region" description="Low complexity" evidence="1">
    <location>
        <begin position="55"/>
        <end position="71"/>
    </location>
</feature>
<evidence type="ECO:0000256" key="1">
    <source>
        <dbReference type="SAM" id="MobiDB-lite"/>
    </source>
</evidence>
<evidence type="ECO:0000313" key="2">
    <source>
        <dbReference type="EMBL" id="KAK2960552.1"/>
    </source>
</evidence>
<sequence>MKKEKHLQELSEREVPPALSPDLVQIDSTLNRLNKAVTTIIFPIVKSPSQPDPEPSIVISSCSSESDGLRE</sequence>
<reference evidence="2 3" key="1">
    <citation type="journal article" date="2022" name="bioRxiv">
        <title>Genomics of Preaxostyla Flagellates Illuminates Evolutionary Transitions and the Path Towards Mitochondrial Loss.</title>
        <authorList>
            <person name="Novak L.V.F."/>
            <person name="Treitli S.C."/>
            <person name="Pyrih J."/>
            <person name="Halakuc P."/>
            <person name="Pipaliya S.V."/>
            <person name="Vacek V."/>
            <person name="Brzon O."/>
            <person name="Soukal P."/>
            <person name="Eme L."/>
            <person name="Dacks J.B."/>
            <person name="Karnkowska A."/>
            <person name="Elias M."/>
            <person name="Hampl V."/>
        </authorList>
    </citation>
    <scope>NUCLEOTIDE SEQUENCE [LARGE SCALE GENOMIC DNA]</scope>
    <source>
        <strain evidence="2">NAU3</strain>
        <tissue evidence="2">Gut</tissue>
    </source>
</reference>
<dbReference type="EMBL" id="JARBJD010000022">
    <property type="protein sequence ID" value="KAK2960552.1"/>
    <property type="molecule type" value="Genomic_DNA"/>
</dbReference>
<comment type="caution">
    <text evidence="2">The sequence shown here is derived from an EMBL/GenBank/DDBJ whole genome shotgun (WGS) entry which is preliminary data.</text>
</comment>
<feature type="region of interest" description="Disordered" evidence="1">
    <location>
        <begin position="46"/>
        <end position="71"/>
    </location>
</feature>
<gene>
    <name evidence="2" type="ORF">BLNAU_4450</name>
</gene>
<protein>
    <submittedName>
        <fullName evidence="2">Uncharacterized protein</fullName>
    </submittedName>
</protein>